<organism evidence="2 3">
    <name type="scientific">Streptomonospora nanhaiensis</name>
    <dbReference type="NCBI Taxonomy" id="1323731"/>
    <lineage>
        <taxon>Bacteria</taxon>
        <taxon>Bacillati</taxon>
        <taxon>Actinomycetota</taxon>
        <taxon>Actinomycetes</taxon>
        <taxon>Streptosporangiales</taxon>
        <taxon>Nocardiopsidaceae</taxon>
        <taxon>Streptomonospora</taxon>
    </lineage>
</organism>
<feature type="compositionally biased region" description="Polar residues" evidence="1">
    <location>
        <begin position="39"/>
        <end position="49"/>
    </location>
</feature>
<feature type="region of interest" description="Disordered" evidence="1">
    <location>
        <begin position="1"/>
        <end position="74"/>
    </location>
</feature>
<reference evidence="2 3" key="1">
    <citation type="submission" date="2020-07" db="EMBL/GenBank/DDBJ databases">
        <title>Sequencing the genomes of 1000 actinobacteria strains.</title>
        <authorList>
            <person name="Klenk H.-P."/>
        </authorList>
    </citation>
    <scope>NUCLEOTIDE SEQUENCE [LARGE SCALE GENOMIC DNA]</scope>
    <source>
        <strain evidence="2 3">DSM 45927</strain>
    </source>
</reference>
<dbReference type="EMBL" id="JACCFO010000001">
    <property type="protein sequence ID" value="NYI99079.1"/>
    <property type="molecule type" value="Genomic_DNA"/>
</dbReference>
<gene>
    <name evidence="2" type="ORF">HNR12_005356</name>
</gene>
<feature type="compositionally biased region" description="Low complexity" evidence="1">
    <location>
        <begin position="108"/>
        <end position="117"/>
    </location>
</feature>
<feature type="region of interest" description="Disordered" evidence="1">
    <location>
        <begin position="103"/>
        <end position="149"/>
    </location>
</feature>
<evidence type="ECO:0000256" key="1">
    <source>
        <dbReference type="SAM" id="MobiDB-lite"/>
    </source>
</evidence>
<keyword evidence="3" id="KW-1185">Reference proteome</keyword>
<comment type="caution">
    <text evidence="2">The sequence shown here is derived from an EMBL/GenBank/DDBJ whole genome shotgun (WGS) entry which is preliminary data.</text>
</comment>
<name>A0A853BTF3_9ACTN</name>
<evidence type="ECO:0000313" key="2">
    <source>
        <dbReference type="EMBL" id="NYI99079.1"/>
    </source>
</evidence>
<sequence>MASSAGHTSRVRRQPARTATSSAGTTSDSSGSWRPAMAENSSVAVSGSVSIRGPATVPSTISGLPRPPKATGAVLASSASTTALIGWKPRAAIMAAVMAIGEPPPATPSSSAPNPKAMSSAWSRRSGLKPESARRMLSKRPVATVTLWK</sequence>
<accession>A0A853BTF3</accession>
<dbReference type="Proteomes" id="UP000575985">
    <property type="component" value="Unassembled WGS sequence"/>
</dbReference>
<proteinExistence type="predicted"/>
<evidence type="ECO:0000313" key="3">
    <source>
        <dbReference type="Proteomes" id="UP000575985"/>
    </source>
</evidence>
<feature type="compositionally biased region" description="Low complexity" evidence="1">
    <location>
        <begin position="18"/>
        <end position="32"/>
    </location>
</feature>
<dbReference type="AlphaFoldDB" id="A0A853BTF3"/>
<protein>
    <submittedName>
        <fullName evidence="2">Uncharacterized protein</fullName>
    </submittedName>
</protein>